<name>A0ABP7V0S0_9ACTN</name>
<proteinExistence type="predicted"/>
<keyword evidence="3" id="KW-1185">Reference proteome</keyword>
<evidence type="ECO:0000313" key="3">
    <source>
        <dbReference type="Proteomes" id="UP001500683"/>
    </source>
</evidence>
<evidence type="ECO:0000256" key="1">
    <source>
        <dbReference type="SAM" id="MobiDB-lite"/>
    </source>
</evidence>
<protein>
    <submittedName>
        <fullName evidence="2">Uncharacterized protein</fullName>
    </submittedName>
</protein>
<comment type="caution">
    <text evidence="2">The sequence shown here is derived from an EMBL/GenBank/DDBJ whole genome shotgun (WGS) entry which is preliminary data.</text>
</comment>
<organism evidence="2 3">
    <name type="scientific">Actinomadura miaoliensis</name>
    <dbReference type="NCBI Taxonomy" id="430685"/>
    <lineage>
        <taxon>Bacteria</taxon>
        <taxon>Bacillati</taxon>
        <taxon>Actinomycetota</taxon>
        <taxon>Actinomycetes</taxon>
        <taxon>Streptosporangiales</taxon>
        <taxon>Thermomonosporaceae</taxon>
        <taxon>Actinomadura</taxon>
    </lineage>
</organism>
<gene>
    <name evidence="2" type="ORF">GCM10022214_05970</name>
</gene>
<feature type="region of interest" description="Disordered" evidence="1">
    <location>
        <begin position="46"/>
        <end position="95"/>
    </location>
</feature>
<reference evidence="3" key="1">
    <citation type="journal article" date="2019" name="Int. J. Syst. Evol. Microbiol.">
        <title>The Global Catalogue of Microorganisms (GCM) 10K type strain sequencing project: providing services to taxonomists for standard genome sequencing and annotation.</title>
        <authorList>
            <consortium name="The Broad Institute Genomics Platform"/>
            <consortium name="The Broad Institute Genome Sequencing Center for Infectious Disease"/>
            <person name="Wu L."/>
            <person name="Ma J."/>
        </authorList>
    </citation>
    <scope>NUCLEOTIDE SEQUENCE [LARGE SCALE GENOMIC DNA]</scope>
    <source>
        <strain evidence="3">JCM 16702</strain>
    </source>
</reference>
<accession>A0ABP7V0S0</accession>
<dbReference type="Proteomes" id="UP001500683">
    <property type="component" value="Unassembled WGS sequence"/>
</dbReference>
<sequence>MQNTPAATAHNARRRTATVTFSASLDHAILSWCVLGKRRLTAEMSGLASGAEKWRSGTSRWESAGPDDPSEGSGGSADPSGRPMACDPSARRRDA</sequence>
<dbReference type="EMBL" id="BAAAZG010000001">
    <property type="protein sequence ID" value="GAA4056978.1"/>
    <property type="molecule type" value="Genomic_DNA"/>
</dbReference>
<evidence type="ECO:0000313" key="2">
    <source>
        <dbReference type="EMBL" id="GAA4056978.1"/>
    </source>
</evidence>